<sequence length="656" mass="71706">MLKQVADVIRGLSADGVQEANSGHPGLPLGCADIGAVLYGEVMKYDPKAPEWADRDRFILSAGHGSMLVYSLLHLSGYDVSLDDLRDFRQLDSKTPGHPEYGHTPGVETTTGPLGQGFANAVGMAIAERMMAERYNTEEDTIVDHYTYTLTGDGGMMEGIVYEAASLAGHLGLGKLIAIYDDNDISIGGSTDITFTEDVPARFRAQGWHVVDGVDGHDFESIKAAIEEGKKVADKPTLIVAKTAIGFGAPTMEGLSAAHGSPLGDEEIRGMKEKLGLPVDEKFYVSKEVKEFFAQKRVELQKEREAWEEKFNKWAKANPELKKSWDQAHNLELPANFREVIEGLEIDAPIASRASSGKTLSKIVDEVEYFVGGSADLAPSNKTYQDKYGEIQKGEFAGRNFRFGVREHAMAAIGNGIALHGGLRPYVATFLVFSDYMRNAIRMSALMNQPVVYVLTHDSIYVGEDGPTHQPIEHTESLRLIPNLTVLRPADEEETKVAWIQAMERTDGPTALILTRQNLPHIEKDNPGDIYKGGYVVKGPQDADIVLIASGSEVSLAVETADLLEKEGKSVRIVSVPERRLFTAQGQDYVNQVLGSKNSLRVAMEIGVGQGWYQFLREGDHLVSIDTFGASGPGKEVADKFGFTAQKVAKEIMNKL</sequence>
<evidence type="ECO:0000256" key="13">
    <source>
        <dbReference type="PIRSR" id="PIRSR605478-5"/>
    </source>
</evidence>
<dbReference type="Gene3D" id="3.40.50.970">
    <property type="match status" value="2"/>
</dbReference>
<feature type="binding site" evidence="10">
    <location>
        <position position="353"/>
    </location>
    <ligand>
        <name>substrate</name>
    </ligand>
</feature>
<feature type="binding site" evidence="11">
    <location>
        <position position="183"/>
    </location>
    <ligand>
        <name>thiamine diphosphate</name>
        <dbReference type="ChEBI" id="CHEBI:58937"/>
    </ligand>
</feature>
<dbReference type="PROSITE" id="PS00801">
    <property type="entry name" value="TRANSKETOLASE_1"/>
    <property type="match status" value="1"/>
</dbReference>
<evidence type="ECO:0000259" key="16">
    <source>
        <dbReference type="SMART" id="SM00861"/>
    </source>
</evidence>
<dbReference type="NCBIfam" id="TIGR00232">
    <property type="entry name" value="tktlase_bact"/>
    <property type="match status" value="1"/>
</dbReference>
<feature type="site" description="Important for catalytic activity" evidence="13">
    <location>
        <position position="259"/>
    </location>
</feature>
<dbReference type="InterPro" id="IPR055152">
    <property type="entry name" value="Transketolase-like_C_2"/>
</dbReference>
<evidence type="ECO:0000256" key="15">
    <source>
        <dbReference type="SAM" id="MobiDB-lite"/>
    </source>
</evidence>
<evidence type="ECO:0000256" key="11">
    <source>
        <dbReference type="PIRSR" id="PIRSR605478-3"/>
    </source>
</evidence>
<evidence type="ECO:0000256" key="4">
    <source>
        <dbReference type="ARBA" id="ARBA00022723"/>
    </source>
</evidence>
<dbReference type="InterPro" id="IPR005475">
    <property type="entry name" value="Transketolase-like_Pyr-bd"/>
</dbReference>
<reference evidence="18" key="1">
    <citation type="submission" date="2016-07" db="EMBL/GenBank/DDBJ databases">
        <authorList>
            <person name="Florea S."/>
            <person name="Webb J.S."/>
            <person name="Jaromczyk J."/>
            <person name="Schardl C.L."/>
        </authorList>
    </citation>
    <scope>NUCLEOTIDE SEQUENCE [LARGE SCALE GENOMIC DNA]</scope>
    <source>
        <strain evidence="18">Z6</strain>
    </source>
</reference>
<evidence type="ECO:0000313" key="17">
    <source>
        <dbReference type="EMBL" id="OCL27316.1"/>
    </source>
</evidence>
<dbReference type="Pfam" id="PF22613">
    <property type="entry name" value="Transketolase_C_1"/>
    <property type="match status" value="1"/>
</dbReference>
<feature type="binding site" evidence="10">
    <location>
        <position position="516"/>
    </location>
    <ligand>
        <name>substrate</name>
    </ligand>
</feature>
<evidence type="ECO:0000256" key="2">
    <source>
        <dbReference type="ARBA" id="ARBA00013152"/>
    </source>
</evidence>
<dbReference type="CDD" id="cd07033">
    <property type="entry name" value="TPP_PYR_DXS_TK_like"/>
    <property type="match status" value="1"/>
</dbReference>
<comment type="cofactor">
    <cofactor evidence="12">
        <name>Mg(2+)</name>
        <dbReference type="ChEBI" id="CHEBI:18420"/>
    </cofactor>
    <text evidence="12">Binds 1 Mg(2+) ion per subunit. Can also utilize other divalent metal cations, such as Ca(2+), Mn(2+) and Co(2+).</text>
</comment>
<dbReference type="InterPro" id="IPR049557">
    <property type="entry name" value="Transketolase_CS"/>
</dbReference>
<feature type="binding site" evidence="11">
    <location>
        <position position="259"/>
    </location>
    <ligand>
        <name>thiamine diphosphate</name>
        <dbReference type="ChEBI" id="CHEBI:58937"/>
    </ligand>
</feature>
<feature type="binding site" evidence="10">
    <location>
        <position position="380"/>
    </location>
    <ligand>
        <name>substrate</name>
    </ligand>
</feature>
<dbReference type="OrthoDB" id="8732661at2"/>
<evidence type="ECO:0000256" key="5">
    <source>
        <dbReference type="ARBA" id="ARBA00022842"/>
    </source>
</evidence>
<comment type="similarity">
    <text evidence="1">Belongs to the transketolase family.</text>
</comment>
<evidence type="ECO:0000256" key="6">
    <source>
        <dbReference type="ARBA" id="ARBA00023052"/>
    </source>
</evidence>
<dbReference type="FunFam" id="3.40.50.970:FF:000003">
    <property type="entry name" value="Transketolase"/>
    <property type="match status" value="1"/>
</dbReference>
<protein>
    <recommendedName>
        <fullName evidence="2 8">Transketolase</fullName>
        <ecNumber evidence="2 8">2.2.1.1</ecNumber>
    </recommendedName>
</protein>
<dbReference type="GO" id="GO:0006098">
    <property type="term" value="P:pentose-phosphate shunt"/>
    <property type="evidence" value="ECO:0007669"/>
    <property type="project" value="TreeGrafter"/>
</dbReference>
<dbReference type="PANTHER" id="PTHR43522">
    <property type="entry name" value="TRANSKETOLASE"/>
    <property type="match status" value="1"/>
</dbReference>
<dbReference type="PANTHER" id="PTHR43522:SF2">
    <property type="entry name" value="TRANSKETOLASE 1-RELATED"/>
    <property type="match status" value="1"/>
</dbReference>
<feature type="binding site" evidence="10">
    <location>
        <position position="465"/>
    </location>
    <ligand>
        <name>substrate</name>
    </ligand>
</feature>
<keyword evidence="5 12" id="KW-0460">Magnesium</keyword>
<evidence type="ECO:0000313" key="18">
    <source>
        <dbReference type="Proteomes" id="UP000093514"/>
    </source>
</evidence>
<evidence type="ECO:0000256" key="7">
    <source>
        <dbReference type="ARBA" id="ARBA00049473"/>
    </source>
</evidence>
<dbReference type="Gene3D" id="3.40.50.920">
    <property type="match status" value="1"/>
</dbReference>
<evidence type="ECO:0000256" key="9">
    <source>
        <dbReference type="PIRSR" id="PIRSR605478-1"/>
    </source>
</evidence>
<dbReference type="InterPro" id="IPR009014">
    <property type="entry name" value="Transketo_C/PFOR_II"/>
</dbReference>
<dbReference type="RefSeq" id="WP_068717073.1">
    <property type="nucleotide sequence ID" value="NZ_LWDV01000008.1"/>
</dbReference>
<evidence type="ECO:0000256" key="3">
    <source>
        <dbReference type="ARBA" id="ARBA00022679"/>
    </source>
</evidence>
<feature type="binding site" evidence="10">
    <location>
        <position position="457"/>
    </location>
    <ligand>
        <name>substrate</name>
    </ligand>
</feature>
<dbReference type="CDD" id="cd02012">
    <property type="entry name" value="TPP_TK"/>
    <property type="match status" value="1"/>
</dbReference>
<evidence type="ECO:0000256" key="12">
    <source>
        <dbReference type="PIRSR" id="PIRSR605478-4"/>
    </source>
</evidence>
<feature type="domain" description="Transketolase-like pyrimidine-binding" evidence="16">
    <location>
        <begin position="350"/>
        <end position="521"/>
    </location>
</feature>
<dbReference type="InterPro" id="IPR005478">
    <property type="entry name" value="Transketolase_bac-like"/>
</dbReference>
<dbReference type="InterPro" id="IPR029061">
    <property type="entry name" value="THDP-binding"/>
</dbReference>
<dbReference type="InterPro" id="IPR005474">
    <property type="entry name" value="Transketolase_N"/>
</dbReference>
<feature type="binding site" evidence="12">
    <location>
        <position position="153"/>
    </location>
    <ligand>
        <name>Mg(2+)</name>
        <dbReference type="ChEBI" id="CHEBI:18420"/>
    </ligand>
</feature>
<dbReference type="Proteomes" id="UP000093514">
    <property type="component" value="Unassembled WGS sequence"/>
</dbReference>
<comment type="cofactor">
    <cofactor evidence="11">
        <name>thiamine diphosphate</name>
        <dbReference type="ChEBI" id="CHEBI:58937"/>
    </cofactor>
    <text evidence="11">Binds 1 thiamine pyrophosphate per subunit. During the reaction, the substrate forms a covalent intermediate with the cofactor.</text>
</comment>
<comment type="catalytic activity">
    <reaction evidence="7">
        <text>D-sedoheptulose 7-phosphate + D-glyceraldehyde 3-phosphate = aldehydo-D-ribose 5-phosphate + D-xylulose 5-phosphate</text>
        <dbReference type="Rhea" id="RHEA:10508"/>
        <dbReference type="ChEBI" id="CHEBI:57483"/>
        <dbReference type="ChEBI" id="CHEBI:57737"/>
        <dbReference type="ChEBI" id="CHEBI:58273"/>
        <dbReference type="ChEBI" id="CHEBI:59776"/>
        <dbReference type="EC" id="2.2.1.1"/>
    </reaction>
</comment>
<dbReference type="EC" id="2.2.1.1" evidence="2 8"/>
<feature type="binding site" evidence="10">
    <location>
        <position position="24"/>
    </location>
    <ligand>
        <name>substrate</name>
    </ligand>
</feature>
<feature type="binding site" evidence="11">
    <location>
        <position position="154"/>
    </location>
    <ligand>
        <name>thiamine diphosphate</name>
        <dbReference type="ChEBI" id="CHEBI:58937"/>
    </ligand>
</feature>
<evidence type="ECO:0000256" key="1">
    <source>
        <dbReference type="ARBA" id="ARBA00007131"/>
    </source>
</evidence>
<dbReference type="InterPro" id="IPR033247">
    <property type="entry name" value="Transketolase_fam"/>
</dbReference>
<dbReference type="Pfam" id="PF00456">
    <property type="entry name" value="Transketolase_N"/>
    <property type="match status" value="1"/>
</dbReference>
<dbReference type="GO" id="GO:0004802">
    <property type="term" value="F:transketolase activity"/>
    <property type="evidence" value="ECO:0007669"/>
    <property type="project" value="UniProtKB-UniRule"/>
</dbReference>
<comment type="caution">
    <text evidence="17">The sequence shown here is derived from an EMBL/GenBank/DDBJ whole genome shotgun (WGS) entry which is preliminary data.</text>
</comment>
<dbReference type="GO" id="GO:0005829">
    <property type="term" value="C:cytosol"/>
    <property type="evidence" value="ECO:0007669"/>
    <property type="project" value="TreeGrafter"/>
</dbReference>
<keyword evidence="18" id="KW-1185">Reference proteome</keyword>
<feature type="binding site" evidence="10">
    <location>
        <position position="259"/>
    </location>
    <ligand>
        <name>substrate</name>
    </ligand>
</feature>
<feature type="coiled-coil region" evidence="14">
    <location>
        <begin position="290"/>
        <end position="317"/>
    </location>
</feature>
<feature type="active site" description="Proton donor" evidence="9">
    <location>
        <position position="407"/>
    </location>
</feature>
<dbReference type="EMBL" id="LWDV01000008">
    <property type="protein sequence ID" value="OCL27316.1"/>
    <property type="molecule type" value="Genomic_DNA"/>
</dbReference>
<organism evidence="17 18">
    <name type="scientific">Orenia metallireducens</name>
    <dbReference type="NCBI Taxonomy" id="1413210"/>
    <lineage>
        <taxon>Bacteria</taxon>
        <taxon>Bacillati</taxon>
        <taxon>Bacillota</taxon>
        <taxon>Clostridia</taxon>
        <taxon>Halanaerobiales</taxon>
        <taxon>Halobacteroidaceae</taxon>
        <taxon>Orenia</taxon>
    </lineage>
</organism>
<dbReference type="FunFam" id="3.40.50.970:FF:000004">
    <property type="entry name" value="Transketolase"/>
    <property type="match status" value="1"/>
</dbReference>
<dbReference type="Pfam" id="PF02779">
    <property type="entry name" value="Transket_pyr"/>
    <property type="match status" value="1"/>
</dbReference>
<keyword evidence="3" id="KW-0808">Transferase</keyword>
<feature type="site" description="Important for catalytic activity" evidence="13">
    <location>
        <position position="24"/>
    </location>
</feature>
<keyword evidence="6 11" id="KW-0786">Thiamine pyrophosphate</keyword>
<gene>
    <name evidence="17" type="ORF">U472_07595</name>
</gene>
<evidence type="ECO:0000256" key="10">
    <source>
        <dbReference type="PIRSR" id="PIRSR605478-2"/>
    </source>
</evidence>
<keyword evidence="14" id="KW-0175">Coiled coil</keyword>
<keyword evidence="4 12" id="KW-0479">Metal-binding</keyword>
<dbReference type="SUPFAM" id="SSF52518">
    <property type="entry name" value="Thiamin diphosphate-binding fold (THDP-binding)"/>
    <property type="match status" value="2"/>
</dbReference>
<proteinExistence type="inferred from homology"/>
<dbReference type="SMART" id="SM00861">
    <property type="entry name" value="Transket_pyr"/>
    <property type="match status" value="1"/>
</dbReference>
<feature type="binding site" evidence="11">
    <location>
        <begin position="112"/>
        <end position="114"/>
    </location>
    <ligand>
        <name>thiamine diphosphate</name>
        <dbReference type="ChEBI" id="CHEBI:58937"/>
    </ligand>
</feature>
<dbReference type="GO" id="GO:0046872">
    <property type="term" value="F:metal ion binding"/>
    <property type="evidence" value="ECO:0007669"/>
    <property type="project" value="UniProtKB-KW"/>
</dbReference>
<evidence type="ECO:0000256" key="14">
    <source>
        <dbReference type="SAM" id="Coils"/>
    </source>
</evidence>
<feature type="binding site" evidence="11">
    <location>
        <position position="64"/>
    </location>
    <ligand>
        <name>thiamine diphosphate</name>
        <dbReference type="ChEBI" id="CHEBI:58937"/>
    </ligand>
</feature>
<accession>A0A1C0AAL2</accession>
<evidence type="ECO:0000256" key="8">
    <source>
        <dbReference type="NCBIfam" id="TIGR00232"/>
    </source>
</evidence>
<reference evidence="17 18" key="2">
    <citation type="submission" date="2016-08" db="EMBL/GenBank/DDBJ databases">
        <title>Orenia metallireducens sp. nov. strain Z6, a Novel Metal-reducing Firmicute from the Deep Subsurface.</title>
        <authorList>
            <person name="Maxim B.I."/>
            <person name="Kenneth K."/>
            <person name="Flynn T.M."/>
            <person name="Oloughlin E.J."/>
            <person name="Locke R.A."/>
            <person name="Weber J.R."/>
            <person name="Egan S.M."/>
            <person name="Mackie R.I."/>
            <person name="Cann I.K."/>
        </authorList>
    </citation>
    <scope>NUCLEOTIDE SEQUENCE [LARGE SCALE GENOMIC DNA]</scope>
    <source>
        <strain evidence="17 18">Z6</strain>
    </source>
</reference>
<feature type="binding site" evidence="10">
    <location>
        <position position="469"/>
    </location>
    <ligand>
        <name>substrate</name>
    </ligand>
</feature>
<name>A0A1C0AAL2_9FIRM</name>
<dbReference type="SUPFAM" id="SSF52922">
    <property type="entry name" value="TK C-terminal domain-like"/>
    <property type="match status" value="1"/>
</dbReference>
<feature type="binding site" evidence="11">
    <location>
        <position position="433"/>
    </location>
    <ligand>
        <name>thiamine diphosphate</name>
        <dbReference type="ChEBI" id="CHEBI:58937"/>
    </ligand>
</feature>
<feature type="binding site" evidence="12">
    <location>
        <position position="185"/>
    </location>
    <ligand>
        <name>Mg(2+)</name>
        <dbReference type="ChEBI" id="CHEBI:18420"/>
    </ligand>
</feature>
<feature type="region of interest" description="Disordered" evidence="15">
    <location>
        <begin position="93"/>
        <end position="113"/>
    </location>
</feature>
<dbReference type="AlphaFoldDB" id="A0A1C0AAL2"/>
<feature type="binding site" evidence="12">
    <location>
        <position position="183"/>
    </location>
    <ligand>
        <name>Mg(2+)</name>
        <dbReference type="ChEBI" id="CHEBI:18420"/>
    </ligand>
</feature>